<dbReference type="GO" id="GO:0005829">
    <property type="term" value="C:cytosol"/>
    <property type="evidence" value="ECO:0007669"/>
    <property type="project" value="TreeGrafter"/>
</dbReference>
<dbReference type="Pfam" id="PF00186">
    <property type="entry name" value="DHFR_1"/>
    <property type="match status" value="1"/>
</dbReference>
<dbReference type="RefSeq" id="WP_072995160.1">
    <property type="nucleotide sequence ID" value="NZ_FQYU01000009.1"/>
</dbReference>
<dbReference type="PROSITE" id="PS51330">
    <property type="entry name" value="DHFR_2"/>
    <property type="match status" value="1"/>
</dbReference>
<evidence type="ECO:0000256" key="4">
    <source>
        <dbReference type="ARBA" id="ARBA00022563"/>
    </source>
</evidence>
<evidence type="ECO:0000256" key="7">
    <source>
        <dbReference type="ARBA" id="ARBA00025067"/>
    </source>
</evidence>
<comment type="function">
    <text evidence="7 8">Key enzyme in folate metabolism. Catalyzes an essential reaction for de novo glycine and purine synthesis, and for DNA precursor synthesis.</text>
</comment>
<name>A0A1M6MCG5_9FLAO</name>
<protein>
    <recommendedName>
        <fullName evidence="3 8">Dihydrofolate reductase</fullName>
        <ecNumber evidence="3 8">1.5.1.3</ecNumber>
    </recommendedName>
</protein>
<dbReference type="CDD" id="cd00209">
    <property type="entry name" value="DHFR"/>
    <property type="match status" value="1"/>
</dbReference>
<dbReference type="GO" id="GO:0046655">
    <property type="term" value="P:folic acid metabolic process"/>
    <property type="evidence" value="ECO:0007669"/>
    <property type="project" value="TreeGrafter"/>
</dbReference>
<keyword evidence="6 8" id="KW-0560">Oxidoreductase</keyword>
<evidence type="ECO:0000256" key="2">
    <source>
        <dbReference type="ARBA" id="ARBA00009539"/>
    </source>
</evidence>
<evidence type="ECO:0000256" key="5">
    <source>
        <dbReference type="ARBA" id="ARBA00022857"/>
    </source>
</evidence>
<dbReference type="InterPro" id="IPR001796">
    <property type="entry name" value="DHFR_dom"/>
</dbReference>
<sequence length="168" mass="19432">MNTICLIAAAAEDNALGKDNDLLWHLPDDFKRFKKLTTGHPMIMGRKTFESFPKPLPNRRHIVITRDTSYTIEHENCIVVHSMEAALEATKESPLTFIIGGGEIYRLGEPLSNSMELTRVHATFEDADTFFPEIDESVWTLTNDEFHPKDERHEYAFTYLTYERKPDR</sequence>
<comment type="pathway">
    <text evidence="1 8">Cofactor biosynthesis; tetrahydrofolate biosynthesis; 5,6,7,8-tetrahydrofolate from 7,8-dihydrofolate: step 1/1.</text>
</comment>
<dbReference type="InterPro" id="IPR024072">
    <property type="entry name" value="DHFR-like_dom_sf"/>
</dbReference>
<dbReference type="OrthoDB" id="9804315at2"/>
<dbReference type="EMBL" id="FQYU01000009">
    <property type="protein sequence ID" value="SHJ81146.1"/>
    <property type="molecule type" value="Genomic_DNA"/>
</dbReference>
<keyword evidence="11" id="KW-1185">Reference proteome</keyword>
<evidence type="ECO:0000259" key="9">
    <source>
        <dbReference type="PROSITE" id="PS51330"/>
    </source>
</evidence>
<dbReference type="PANTHER" id="PTHR48069">
    <property type="entry name" value="DIHYDROFOLATE REDUCTASE"/>
    <property type="match status" value="1"/>
</dbReference>
<evidence type="ECO:0000256" key="3">
    <source>
        <dbReference type="ARBA" id="ARBA00012856"/>
    </source>
</evidence>
<organism evidence="10 11">
    <name type="scientific">Pseudozobellia thermophila</name>
    <dbReference type="NCBI Taxonomy" id="192903"/>
    <lineage>
        <taxon>Bacteria</taxon>
        <taxon>Pseudomonadati</taxon>
        <taxon>Bacteroidota</taxon>
        <taxon>Flavobacteriia</taxon>
        <taxon>Flavobacteriales</taxon>
        <taxon>Flavobacteriaceae</taxon>
        <taxon>Pseudozobellia</taxon>
    </lineage>
</organism>
<dbReference type="Gene3D" id="3.40.430.10">
    <property type="entry name" value="Dihydrofolate Reductase, subunit A"/>
    <property type="match status" value="1"/>
</dbReference>
<dbReference type="GO" id="GO:0046654">
    <property type="term" value="P:tetrahydrofolate biosynthetic process"/>
    <property type="evidence" value="ECO:0007669"/>
    <property type="project" value="UniProtKB-UniPathway"/>
</dbReference>
<proteinExistence type="inferred from homology"/>
<evidence type="ECO:0000313" key="10">
    <source>
        <dbReference type="EMBL" id="SHJ81146.1"/>
    </source>
</evidence>
<dbReference type="FunFam" id="3.40.430.10:FF:000001">
    <property type="entry name" value="Dihydrofolate reductase"/>
    <property type="match status" value="1"/>
</dbReference>
<dbReference type="InterPro" id="IPR012259">
    <property type="entry name" value="DHFR"/>
</dbReference>
<reference evidence="11" key="1">
    <citation type="submission" date="2016-11" db="EMBL/GenBank/DDBJ databases">
        <authorList>
            <person name="Varghese N."/>
            <person name="Submissions S."/>
        </authorList>
    </citation>
    <scope>NUCLEOTIDE SEQUENCE [LARGE SCALE GENOMIC DNA]</scope>
    <source>
        <strain evidence="11">DSM 19858</strain>
    </source>
</reference>
<evidence type="ECO:0000256" key="6">
    <source>
        <dbReference type="ARBA" id="ARBA00023002"/>
    </source>
</evidence>
<dbReference type="GO" id="GO:0070401">
    <property type="term" value="F:NADP+ binding"/>
    <property type="evidence" value="ECO:0007669"/>
    <property type="project" value="UniProtKB-ARBA"/>
</dbReference>
<dbReference type="GO" id="GO:0004146">
    <property type="term" value="F:dihydrofolate reductase activity"/>
    <property type="evidence" value="ECO:0007669"/>
    <property type="project" value="UniProtKB-EC"/>
</dbReference>
<dbReference type="AlphaFoldDB" id="A0A1M6MCG5"/>
<dbReference type="PANTHER" id="PTHR48069:SF3">
    <property type="entry name" value="DIHYDROFOLATE REDUCTASE"/>
    <property type="match status" value="1"/>
</dbReference>
<dbReference type="STRING" id="192903.SAMN04488513_10994"/>
<gene>
    <name evidence="10" type="ORF">SAMN04488513_10994</name>
</gene>
<keyword evidence="4 8" id="KW-0554">One-carbon metabolism</keyword>
<dbReference type="PRINTS" id="PR00070">
    <property type="entry name" value="DHFR"/>
</dbReference>
<dbReference type="PIRSF" id="PIRSF000194">
    <property type="entry name" value="DHFR"/>
    <property type="match status" value="1"/>
</dbReference>
<accession>A0A1M6MCG5</accession>
<dbReference type="GO" id="GO:0046452">
    <property type="term" value="P:dihydrofolate metabolic process"/>
    <property type="evidence" value="ECO:0007669"/>
    <property type="project" value="TreeGrafter"/>
</dbReference>
<evidence type="ECO:0000256" key="8">
    <source>
        <dbReference type="PIRNR" id="PIRNR000194"/>
    </source>
</evidence>
<dbReference type="EC" id="1.5.1.3" evidence="3 8"/>
<dbReference type="UniPathway" id="UPA00077">
    <property type="reaction ID" value="UER00158"/>
</dbReference>
<comment type="similarity">
    <text evidence="2 8">Belongs to the dihydrofolate reductase family.</text>
</comment>
<evidence type="ECO:0000256" key="1">
    <source>
        <dbReference type="ARBA" id="ARBA00004903"/>
    </source>
</evidence>
<comment type="catalytic activity">
    <reaction evidence="8">
        <text>(6S)-5,6,7,8-tetrahydrofolate + NADP(+) = 7,8-dihydrofolate + NADPH + H(+)</text>
        <dbReference type="Rhea" id="RHEA:15009"/>
        <dbReference type="ChEBI" id="CHEBI:15378"/>
        <dbReference type="ChEBI" id="CHEBI:57451"/>
        <dbReference type="ChEBI" id="CHEBI:57453"/>
        <dbReference type="ChEBI" id="CHEBI:57783"/>
        <dbReference type="ChEBI" id="CHEBI:58349"/>
        <dbReference type="EC" id="1.5.1.3"/>
    </reaction>
</comment>
<dbReference type="SUPFAM" id="SSF53597">
    <property type="entry name" value="Dihydrofolate reductase-like"/>
    <property type="match status" value="1"/>
</dbReference>
<feature type="domain" description="DHFR" evidence="9">
    <location>
        <begin position="3"/>
        <end position="164"/>
    </location>
</feature>
<dbReference type="GO" id="GO:0006730">
    <property type="term" value="P:one-carbon metabolic process"/>
    <property type="evidence" value="ECO:0007669"/>
    <property type="project" value="UniProtKB-KW"/>
</dbReference>
<evidence type="ECO:0000313" key="11">
    <source>
        <dbReference type="Proteomes" id="UP000184543"/>
    </source>
</evidence>
<dbReference type="Proteomes" id="UP000184543">
    <property type="component" value="Unassembled WGS sequence"/>
</dbReference>
<keyword evidence="5 8" id="KW-0521">NADP</keyword>